<dbReference type="Proteomes" id="UP000566819">
    <property type="component" value="Unassembled WGS sequence"/>
</dbReference>
<reference evidence="1 2" key="1">
    <citation type="submission" date="2020-03" db="EMBL/GenBank/DDBJ databases">
        <title>Draft Genome Sequence of Cudoniella acicularis.</title>
        <authorList>
            <person name="Buettner E."/>
            <person name="Kellner H."/>
        </authorList>
    </citation>
    <scope>NUCLEOTIDE SEQUENCE [LARGE SCALE GENOMIC DNA]</scope>
    <source>
        <strain evidence="1 2">DSM 108380</strain>
    </source>
</reference>
<organism evidence="1 2">
    <name type="scientific">Cudoniella acicularis</name>
    <dbReference type="NCBI Taxonomy" id="354080"/>
    <lineage>
        <taxon>Eukaryota</taxon>
        <taxon>Fungi</taxon>
        <taxon>Dikarya</taxon>
        <taxon>Ascomycota</taxon>
        <taxon>Pezizomycotina</taxon>
        <taxon>Leotiomycetes</taxon>
        <taxon>Helotiales</taxon>
        <taxon>Tricladiaceae</taxon>
        <taxon>Cudoniella</taxon>
    </lineage>
</organism>
<evidence type="ECO:0000313" key="1">
    <source>
        <dbReference type="EMBL" id="KAF4629596.1"/>
    </source>
</evidence>
<protein>
    <submittedName>
        <fullName evidence="1">Uncharacterized protein</fullName>
    </submittedName>
</protein>
<comment type="caution">
    <text evidence="1">The sequence shown here is derived from an EMBL/GenBank/DDBJ whole genome shotgun (WGS) entry which is preliminary data.</text>
</comment>
<keyword evidence="2" id="KW-1185">Reference proteome</keyword>
<dbReference type="AlphaFoldDB" id="A0A8H4RHY4"/>
<dbReference type="EMBL" id="JAAMPI010000655">
    <property type="protein sequence ID" value="KAF4629596.1"/>
    <property type="molecule type" value="Genomic_DNA"/>
</dbReference>
<evidence type="ECO:0000313" key="2">
    <source>
        <dbReference type="Proteomes" id="UP000566819"/>
    </source>
</evidence>
<name>A0A8H4RHY4_9HELO</name>
<proteinExistence type="predicted"/>
<gene>
    <name evidence="1" type="ORF">G7Y89_g8549</name>
</gene>
<accession>A0A8H4RHY4</accession>
<sequence length="162" mass="18918">MDGPSNSFQPCSKLPRKLRIKIWEYTLEPSELKPHIVTIIYNEPTNSFSYSKSIFAHSRRPQAQDTSYYKGTRVIMPFIDSKIDINVVASVRFLLLDDKHWTHRFATNKRRPIKELQKFKNLEEIFFVGLSVGELTETQKASMIANNPQHNSEQKVYLKTLE</sequence>